<keyword evidence="3" id="KW-0479">Metal-binding</keyword>
<dbReference type="Proteomes" id="UP000190637">
    <property type="component" value="Unassembled WGS sequence"/>
</dbReference>
<feature type="domain" description="Alcohol dehydrogenase-like C-terminal" evidence="6">
    <location>
        <begin position="177"/>
        <end position="269"/>
    </location>
</feature>
<accession>A0A1T4NDL0</accession>
<dbReference type="GO" id="GO:0016491">
    <property type="term" value="F:oxidoreductase activity"/>
    <property type="evidence" value="ECO:0007669"/>
    <property type="project" value="UniProtKB-KW"/>
</dbReference>
<dbReference type="SUPFAM" id="SSF50129">
    <property type="entry name" value="GroES-like"/>
    <property type="match status" value="1"/>
</dbReference>
<name>A0A1T4NDL0_9ACTN</name>
<dbReference type="InterPro" id="IPR013149">
    <property type="entry name" value="ADH-like_C"/>
</dbReference>
<dbReference type="EMBL" id="FUWS01000003">
    <property type="protein sequence ID" value="SJZ77136.1"/>
    <property type="molecule type" value="Genomic_DNA"/>
</dbReference>
<dbReference type="Gene3D" id="3.40.50.720">
    <property type="entry name" value="NAD(P)-binding Rossmann-like Domain"/>
    <property type="match status" value="1"/>
</dbReference>
<dbReference type="SUPFAM" id="SSF51735">
    <property type="entry name" value="NAD(P)-binding Rossmann-fold domains"/>
    <property type="match status" value="1"/>
</dbReference>
<dbReference type="GO" id="GO:0046872">
    <property type="term" value="F:metal ion binding"/>
    <property type="evidence" value="ECO:0007669"/>
    <property type="project" value="UniProtKB-KW"/>
</dbReference>
<keyword evidence="4" id="KW-0862">Zinc</keyword>
<sequence length="374" mass="40100">MTRALWALEPGRVEFVEEPHTPLPEGGFRVETLYSGLSAGTELTFVKGTNPAVLTGWDAALGLFTGEPNGGGYPVRKLGYMQVGRVTEARSAAVRPGWLVAMTYGHRTDYTADPRADRFVRLPEDLDPLLGIYVAHMGPICANGLLHAAADVHGGDVRSLGDGVRGRKVAVVGAGVVGVLTALFAAHHGAAEVVVVDPTPSRRATCRGLGLEAMDPDEVDVGRALKERWRHGPGDHGADVVFQCRGRSRALAVALRALRPQGSVIDLAFYTDNAAEVCLGEEFHHNGLGIRCAQIGRVPRGLAHLWDRERLSAETIDLLRARGADVRERLVTDLVPLEEAPALMADVAERRRHVVQAVFTVDGGGPSAGSRSYR</sequence>
<dbReference type="PANTHER" id="PTHR43350:SF19">
    <property type="entry name" value="D-GULOSIDE 3-DEHYDROGENASE"/>
    <property type="match status" value="1"/>
</dbReference>
<evidence type="ECO:0000256" key="5">
    <source>
        <dbReference type="ARBA" id="ARBA00023002"/>
    </source>
</evidence>
<protein>
    <submittedName>
        <fullName evidence="7">Threonine dehydrogenase</fullName>
    </submittedName>
</protein>
<dbReference type="InterPro" id="IPR011032">
    <property type="entry name" value="GroES-like_sf"/>
</dbReference>
<reference evidence="7 8" key="1">
    <citation type="submission" date="2017-02" db="EMBL/GenBank/DDBJ databases">
        <authorList>
            <person name="Peterson S.W."/>
        </authorList>
    </citation>
    <scope>NUCLEOTIDE SEQUENCE [LARGE SCALE GENOMIC DNA]</scope>
    <source>
        <strain evidence="7 8">DSM 45154</strain>
    </source>
</reference>
<evidence type="ECO:0000256" key="1">
    <source>
        <dbReference type="ARBA" id="ARBA00001947"/>
    </source>
</evidence>
<dbReference type="STRING" id="1122192.SAMN02745673_01393"/>
<evidence type="ECO:0000313" key="7">
    <source>
        <dbReference type="EMBL" id="SJZ77136.1"/>
    </source>
</evidence>
<organism evidence="7 8">
    <name type="scientific">Marinactinospora thermotolerans DSM 45154</name>
    <dbReference type="NCBI Taxonomy" id="1122192"/>
    <lineage>
        <taxon>Bacteria</taxon>
        <taxon>Bacillati</taxon>
        <taxon>Actinomycetota</taxon>
        <taxon>Actinomycetes</taxon>
        <taxon>Streptosporangiales</taxon>
        <taxon>Nocardiopsidaceae</taxon>
        <taxon>Marinactinospora</taxon>
    </lineage>
</organism>
<evidence type="ECO:0000256" key="4">
    <source>
        <dbReference type="ARBA" id="ARBA00022833"/>
    </source>
</evidence>
<evidence type="ECO:0000313" key="8">
    <source>
        <dbReference type="Proteomes" id="UP000190637"/>
    </source>
</evidence>
<comment type="similarity">
    <text evidence="2">Belongs to the zinc-containing alcohol dehydrogenase family.</text>
</comment>
<dbReference type="PANTHER" id="PTHR43350">
    <property type="entry name" value="NAD-DEPENDENT ALCOHOL DEHYDROGENASE"/>
    <property type="match status" value="1"/>
</dbReference>
<dbReference type="Gene3D" id="3.90.180.10">
    <property type="entry name" value="Medium-chain alcohol dehydrogenases, catalytic domain"/>
    <property type="match status" value="1"/>
</dbReference>
<gene>
    <name evidence="7" type="ORF">SAMN02745673_01393</name>
</gene>
<keyword evidence="5" id="KW-0560">Oxidoreductase</keyword>
<keyword evidence="8" id="KW-1185">Reference proteome</keyword>
<comment type="cofactor">
    <cofactor evidence="1">
        <name>Zn(2+)</name>
        <dbReference type="ChEBI" id="CHEBI:29105"/>
    </cofactor>
</comment>
<evidence type="ECO:0000256" key="3">
    <source>
        <dbReference type="ARBA" id="ARBA00022723"/>
    </source>
</evidence>
<dbReference type="Pfam" id="PF00107">
    <property type="entry name" value="ADH_zinc_N"/>
    <property type="match status" value="1"/>
</dbReference>
<dbReference type="AlphaFoldDB" id="A0A1T4NDL0"/>
<evidence type="ECO:0000259" key="6">
    <source>
        <dbReference type="Pfam" id="PF00107"/>
    </source>
</evidence>
<evidence type="ECO:0000256" key="2">
    <source>
        <dbReference type="ARBA" id="ARBA00008072"/>
    </source>
</evidence>
<dbReference type="InterPro" id="IPR036291">
    <property type="entry name" value="NAD(P)-bd_dom_sf"/>
</dbReference>
<proteinExistence type="inferred from homology"/>
<dbReference type="CDD" id="cd08255">
    <property type="entry name" value="2-desacetyl-2-hydroxyethyl_bacteriochlorophyllide_like"/>
    <property type="match status" value="1"/>
</dbReference>